<comment type="caution">
    <text evidence="2">The sequence shown here is derived from an EMBL/GenBank/DDBJ whole genome shotgun (WGS) entry which is preliminary data.</text>
</comment>
<dbReference type="Gene3D" id="3.40.50.1820">
    <property type="entry name" value="alpha/beta hydrolase"/>
    <property type="match status" value="1"/>
</dbReference>
<dbReference type="PANTHER" id="PTHR47909">
    <property type="entry name" value="ALPHA/BETA-HYDROLASES SUPERFAMILY PROTEIN"/>
    <property type="match status" value="1"/>
</dbReference>
<gene>
    <name evidence="2" type="ORF">CEUSTIGMA_g564.t1</name>
</gene>
<reference evidence="2 3" key="1">
    <citation type="submission" date="2017-08" db="EMBL/GenBank/DDBJ databases">
        <title>Acidophilic green algal genome provides insights into adaptation to an acidic environment.</title>
        <authorList>
            <person name="Hirooka S."/>
            <person name="Hirose Y."/>
            <person name="Kanesaki Y."/>
            <person name="Higuchi S."/>
            <person name="Fujiwara T."/>
            <person name="Onuma R."/>
            <person name="Era A."/>
            <person name="Ohbayashi R."/>
            <person name="Uzuka A."/>
            <person name="Nozaki H."/>
            <person name="Yoshikawa H."/>
            <person name="Miyagishima S.Y."/>
        </authorList>
    </citation>
    <scope>NUCLEOTIDE SEQUENCE [LARGE SCALE GENOMIC DNA]</scope>
    <source>
        <strain evidence="2 3">NIES-2499</strain>
    </source>
</reference>
<proteinExistence type="predicted"/>
<feature type="region of interest" description="Disordered" evidence="1">
    <location>
        <begin position="1"/>
        <end position="23"/>
    </location>
</feature>
<keyword evidence="3" id="KW-1185">Reference proteome</keyword>
<evidence type="ECO:0008006" key="4">
    <source>
        <dbReference type="Google" id="ProtNLM"/>
    </source>
</evidence>
<evidence type="ECO:0000313" key="3">
    <source>
        <dbReference type="Proteomes" id="UP000232323"/>
    </source>
</evidence>
<evidence type="ECO:0000256" key="1">
    <source>
        <dbReference type="SAM" id="MobiDB-lite"/>
    </source>
</evidence>
<dbReference type="AlphaFoldDB" id="A0A250WQN6"/>
<dbReference type="InterPro" id="IPR029058">
    <property type="entry name" value="AB_hydrolase_fold"/>
</dbReference>
<protein>
    <recommendedName>
        <fullName evidence="4">GPI inositol-deacylase</fullName>
    </recommendedName>
</protein>
<accession>A0A250WQN6</accession>
<sequence>MHATTFHNHRSNSRKNSTWCQSKTKEAGTVVRAQKRGVLILPGLGNNKADYHDLSIFLKELGLTVEVAAIARLDWSRNALALTDGNWWKGTLKPRPAVDWYLERVDTAMQALKRSVDGAPVTVLTHSAGGWLGRVYLKDFGITGVDRFVSLGSPHQPPPKGILDQTRGILTYCSDACPGAFHSEISYVTIASNFVRGVNLSSEGTLLAKFAGAGYQQVCGEAEVEGDFIVPVQTAHLEGALNINLNGAFHSPLGAKVSFLGPWYGSEEYLSQRVHLLSRNSIELGSSGLEPKSIEEFVGNL</sequence>
<name>A0A250WQN6_9CHLO</name>
<evidence type="ECO:0000313" key="2">
    <source>
        <dbReference type="EMBL" id="GAX73111.1"/>
    </source>
</evidence>
<dbReference type="PANTHER" id="PTHR47909:SF2">
    <property type="entry name" value="GPI INOSITOL-DEACYLASE"/>
    <property type="match status" value="1"/>
</dbReference>
<organism evidence="2 3">
    <name type="scientific">Chlamydomonas eustigma</name>
    <dbReference type="NCBI Taxonomy" id="1157962"/>
    <lineage>
        <taxon>Eukaryota</taxon>
        <taxon>Viridiplantae</taxon>
        <taxon>Chlorophyta</taxon>
        <taxon>core chlorophytes</taxon>
        <taxon>Chlorophyceae</taxon>
        <taxon>CS clade</taxon>
        <taxon>Chlamydomonadales</taxon>
        <taxon>Chlamydomonadaceae</taxon>
        <taxon>Chlamydomonas</taxon>
    </lineage>
</organism>
<dbReference type="SUPFAM" id="SSF53474">
    <property type="entry name" value="alpha/beta-Hydrolases"/>
    <property type="match status" value="1"/>
</dbReference>
<dbReference type="EMBL" id="BEGY01000002">
    <property type="protein sequence ID" value="GAX73111.1"/>
    <property type="molecule type" value="Genomic_DNA"/>
</dbReference>
<dbReference type="Proteomes" id="UP000232323">
    <property type="component" value="Unassembled WGS sequence"/>
</dbReference>
<dbReference type="STRING" id="1157962.A0A250WQN6"/>
<dbReference type="OrthoDB" id="348976at2759"/>